<feature type="compositionally biased region" description="Low complexity" evidence="2">
    <location>
        <begin position="954"/>
        <end position="969"/>
    </location>
</feature>
<keyword evidence="4" id="KW-1185">Reference proteome</keyword>
<protein>
    <submittedName>
        <fullName evidence="3">Uncharacterized protein</fullName>
    </submittedName>
</protein>
<proteinExistence type="inferred from homology"/>
<feature type="region of interest" description="Disordered" evidence="2">
    <location>
        <begin position="518"/>
        <end position="537"/>
    </location>
</feature>
<dbReference type="Pfam" id="PF09783">
    <property type="entry name" value="Vac_ImportDeg"/>
    <property type="match status" value="2"/>
</dbReference>
<dbReference type="PANTHER" id="PTHR14534:SF3">
    <property type="entry name" value="GID COMPLEX SUBUNIT 4 HOMOLOG"/>
    <property type="match status" value="1"/>
</dbReference>
<feature type="compositionally biased region" description="Basic and acidic residues" evidence="2">
    <location>
        <begin position="638"/>
        <end position="653"/>
    </location>
</feature>
<evidence type="ECO:0000313" key="4">
    <source>
        <dbReference type="Proteomes" id="UP001345013"/>
    </source>
</evidence>
<dbReference type="PANTHER" id="PTHR14534">
    <property type="entry name" value="VACUOLAR IMPORT AND DEGRADATION PROTEIN 24"/>
    <property type="match status" value="1"/>
</dbReference>
<feature type="region of interest" description="Disordered" evidence="2">
    <location>
        <begin position="937"/>
        <end position="971"/>
    </location>
</feature>
<reference evidence="3 4" key="1">
    <citation type="submission" date="2023-08" db="EMBL/GenBank/DDBJ databases">
        <title>Black Yeasts Isolated from many extreme environments.</title>
        <authorList>
            <person name="Coleine C."/>
            <person name="Stajich J.E."/>
            <person name="Selbmann L."/>
        </authorList>
    </citation>
    <scope>NUCLEOTIDE SEQUENCE [LARGE SCALE GENOMIC DNA]</scope>
    <source>
        <strain evidence="3 4">CCFEE 5885</strain>
    </source>
</reference>
<evidence type="ECO:0000256" key="2">
    <source>
        <dbReference type="SAM" id="MobiDB-lite"/>
    </source>
</evidence>
<organism evidence="3 4">
    <name type="scientific">Lithohypha guttulata</name>
    <dbReference type="NCBI Taxonomy" id="1690604"/>
    <lineage>
        <taxon>Eukaryota</taxon>
        <taxon>Fungi</taxon>
        <taxon>Dikarya</taxon>
        <taxon>Ascomycota</taxon>
        <taxon>Pezizomycotina</taxon>
        <taxon>Eurotiomycetes</taxon>
        <taxon>Chaetothyriomycetidae</taxon>
        <taxon>Chaetothyriales</taxon>
        <taxon>Trichomeriaceae</taxon>
        <taxon>Lithohypha</taxon>
    </lineage>
</organism>
<sequence>MDRPSETPSNDQGNSSRDQHRDYRPSSTFSSRTRVTSTAELGLNEFSSLLEAAQRIASIPVALDSGSWLDEEQPDPVIRRSSGTEGFRTRVPLTRQYSGRPHIPGEDSGSEDEESLQPEPEPATMAGQRRAASEQIGEIHYDREAHQARQQLERAAARLRLGRDPSQGWSHRRDELPANTTIATARAHASEHYATTGPSPVRDTFYDWAPEPQDTTQPQGRSSSVRRWRPTERLQDYANSHARRPSGNETIDHNRMPSTIDFDNMQNWGRSPTLPRLPIESGDHNDIVDRVERALQEYRAAARILHPRQDIPALQPDAPHTLAADSRSVPSRPPLANPAAQGMRDSLNMLQDVVSREAQAATRDDGLASTSNRPWRNETLRHRVHEHRRRFVSTLFDRESDHLASGPLFDAPSDNRETSDNLDTDRWRANTRRMLEKARRNDARAKSKEFKQAEAALRYLAQLRQEDMDDVRAWTLASELRLHNQSLQETLQKNLPISVDSLPKPMFCSWLEPGMSWTGTQSAEHESEDAKESHSRRVTEAVRRARERQDRVDFATRQNESFRARMRQGRDPLERALIPNSGQDALSVARNSMQLLEDAERNLSSMLEDSERLLRENERLSQENAEQLARNPEPLRQGGERLARLRTPTRNELDTQPPQQESTRAEDRWNVKVTLHEVDWHKMTLTGTMTASHTPNLQLHGPEKLGAETSMDSFFTGEIVDFANYGLDTTIPTNRDERPTVAFSSRRKVLQDDYKVGGPETDLTYWAGIGPFKERIESALAEKLREHEQLARHTESDKLMVDAPGTANASTIISPPMSRRNAYDPDKIEPLPPANNETSEVSLPTIYTEDEKYKIKMSTMHDLLTNTRWLKENINAQGWILMRWKERCFVAPGTEPNPEPNRPWIPGRNSPDEVDTAFGRGHLNYADLYRRRQDARTNPRIYTTNAAERDEIRGNSNNSATGNASGSDAPRQLTWTPSHSLSISGFYYVALHRVTGRIEALYYDCGSAPFQTLKMGPATCHAQLATSQGDAMDVDEQGLAQKPVPAMPGGLRTNFNVVEWR</sequence>
<evidence type="ECO:0000256" key="1">
    <source>
        <dbReference type="ARBA" id="ARBA00061469"/>
    </source>
</evidence>
<feature type="region of interest" description="Disordered" evidence="2">
    <location>
        <begin position="62"/>
        <end position="133"/>
    </location>
</feature>
<dbReference type="InterPro" id="IPR018618">
    <property type="entry name" value="GID4/10-like"/>
</dbReference>
<comment type="caution">
    <text evidence="3">The sequence shown here is derived from an EMBL/GenBank/DDBJ whole genome shotgun (WGS) entry which is preliminary data.</text>
</comment>
<feature type="compositionally biased region" description="Polar residues" evidence="2">
    <location>
        <begin position="1"/>
        <end position="16"/>
    </location>
</feature>
<feature type="compositionally biased region" description="Basic and acidic residues" evidence="2">
    <location>
        <begin position="413"/>
        <end position="422"/>
    </location>
</feature>
<feature type="compositionally biased region" description="Low complexity" evidence="2">
    <location>
        <begin position="25"/>
        <end position="38"/>
    </location>
</feature>
<feature type="compositionally biased region" description="Basic and acidic residues" evidence="2">
    <location>
        <begin position="523"/>
        <end position="537"/>
    </location>
</feature>
<dbReference type="Proteomes" id="UP001345013">
    <property type="component" value="Unassembled WGS sequence"/>
</dbReference>
<accession>A0ABR0K3Z4</accession>
<gene>
    <name evidence="3" type="ORF">LTR24_007113</name>
</gene>
<dbReference type="EMBL" id="JAVRRG010000102">
    <property type="protein sequence ID" value="KAK5086038.1"/>
    <property type="molecule type" value="Genomic_DNA"/>
</dbReference>
<feature type="region of interest" description="Disordered" evidence="2">
    <location>
        <begin position="312"/>
        <end position="339"/>
    </location>
</feature>
<evidence type="ECO:0000313" key="3">
    <source>
        <dbReference type="EMBL" id="KAK5086038.1"/>
    </source>
</evidence>
<feature type="region of interest" description="Disordered" evidence="2">
    <location>
        <begin position="239"/>
        <end position="269"/>
    </location>
</feature>
<name>A0ABR0K3Z4_9EURO</name>
<feature type="region of interest" description="Disordered" evidence="2">
    <location>
        <begin position="1"/>
        <end position="38"/>
    </location>
</feature>
<feature type="region of interest" description="Disordered" evidence="2">
    <location>
        <begin position="619"/>
        <end position="666"/>
    </location>
</feature>
<feature type="region of interest" description="Disordered" evidence="2">
    <location>
        <begin position="402"/>
        <end position="422"/>
    </location>
</feature>
<comment type="similarity">
    <text evidence="1">Belongs to the GID4/VID24 family.</text>
</comment>